<organism evidence="9 10">
    <name type="scientific">Batillaria attramentaria</name>
    <dbReference type="NCBI Taxonomy" id="370345"/>
    <lineage>
        <taxon>Eukaryota</taxon>
        <taxon>Metazoa</taxon>
        <taxon>Spiralia</taxon>
        <taxon>Lophotrochozoa</taxon>
        <taxon>Mollusca</taxon>
        <taxon>Gastropoda</taxon>
        <taxon>Caenogastropoda</taxon>
        <taxon>Sorbeoconcha</taxon>
        <taxon>Cerithioidea</taxon>
        <taxon>Batillariidae</taxon>
        <taxon>Batillaria</taxon>
    </lineage>
</organism>
<name>A0ABD0L6N0_9CAEN</name>
<dbReference type="PROSITE" id="PS00107">
    <property type="entry name" value="PROTEIN_KINASE_ATP"/>
    <property type="match status" value="1"/>
</dbReference>
<dbReference type="InterPro" id="IPR036249">
    <property type="entry name" value="Thioredoxin-like_sf"/>
</dbReference>
<dbReference type="Pfam" id="PF00069">
    <property type="entry name" value="Pkinase"/>
    <property type="match status" value="1"/>
</dbReference>
<dbReference type="InterPro" id="IPR013766">
    <property type="entry name" value="Thioredoxin_domain"/>
</dbReference>
<comment type="caution">
    <text evidence="9">The sequence shown here is derived from an EMBL/GenBank/DDBJ whole genome shotgun (WGS) entry which is preliminary data.</text>
</comment>
<dbReference type="GO" id="GO:0004674">
    <property type="term" value="F:protein serine/threonine kinase activity"/>
    <property type="evidence" value="ECO:0007669"/>
    <property type="project" value="UniProtKB-KW"/>
</dbReference>
<dbReference type="PROSITE" id="PS00194">
    <property type="entry name" value="THIOREDOXIN_1"/>
    <property type="match status" value="1"/>
</dbReference>
<dbReference type="SUPFAM" id="SSF52833">
    <property type="entry name" value="Thioredoxin-like"/>
    <property type="match status" value="1"/>
</dbReference>
<keyword evidence="5 6" id="KW-0067">ATP-binding</keyword>
<dbReference type="Gene3D" id="1.10.510.10">
    <property type="entry name" value="Transferase(Phosphotransferase) domain 1"/>
    <property type="match status" value="2"/>
</dbReference>
<keyword evidence="3 6" id="KW-0547">Nucleotide-binding</keyword>
<gene>
    <name evidence="9" type="ORF">BaRGS_00013662</name>
</gene>
<dbReference type="SMART" id="SM00220">
    <property type="entry name" value="S_TKc"/>
    <property type="match status" value="1"/>
</dbReference>
<dbReference type="PROSITE" id="PS51352">
    <property type="entry name" value="THIOREDOXIN_2"/>
    <property type="match status" value="1"/>
</dbReference>
<dbReference type="InterPro" id="IPR017937">
    <property type="entry name" value="Thioredoxin_CS"/>
</dbReference>
<dbReference type="PROSITE" id="PS50011">
    <property type="entry name" value="PROTEIN_KINASE_DOM"/>
    <property type="match status" value="1"/>
</dbReference>
<dbReference type="Proteomes" id="UP001519460">
    <property type="component" value="Unassembled WGS sequence"/>
</dbReference>
<dbReference type="PRINTS" id="PR00421">
    <property type="entry name" value="THIOREDOXIN"/>
</dbReference>
<dbReference type="CDD" id="cd02947">
    <property type="entry name" value="TRX_family"/>
    <property type="match status" value="1"/>
</dbReference>
<evidence type="ECO:0000256" key="6">
    <source>
        <dbReference type="PROSITE-ProRule" id="PRU10141"/>
    </source>
</evidence>
<keyword evidence="1" id="KW-0723">Serine/threonine-protein kinase</keyword>
<keyword evidence="10" id="KW-1185">Reference proteome</keyword>
<evidence type="ECO:0000256" key="5">
    <source>
        <dbReference type="ARBA" id="ARBA00022840"/>
    </source>
</evidence>
<dbReference type="EMBL" id="JACVVK020000078">
    <property type="protein sequence ID" value="KAK7495022.1"/>
    <property type="molecule type" value="Genomic_DNA"/>
</dbReference>
<dbReference type="InterPro" id="IPR000719">
    <property type="entry name" value="Prot_kinase_dom"/>
</dbReference>
<evidence type="ECO:0000256" key="2">
    <source>
        <dbReference type="ARBA" id="ARBA00022679"/>
    </source>
</evidence>
<evidence type="ECO:0000259" key="7">
    <source>
        <dbReference type="PROSITE" id="PS50011"/>
    </source>
</evidence>
<feature type="domain" description="Protein kinase" evidence="7">
    <location>
        <begin position="79"/>
        <end position="358"/>
    </location>
</feature>
<dbReference type="AlphaFoldDB" id="A0ABD0L6N0"/>
<feature type="binding site" evidence="6">
    <location>
        <position position="108"/>
    </location>
    <ligand>
        <name>ATP</name>
        <dbReference type="ChEBI" id="CHEBI:30616"/>
    </ligand>
</feature>
<accession>A0ABD0L6N0</accession>
<proteinExistence type="predicted"/>
<evidence type="ECO:0000256" key="1">
    <source>
        <dbReference type="ARBA" id="ARBA00022527"/>
    </source>
</evidence>
<evidence type="ECO:0000313" key="10">
    <source>
        <dbReference type="Proteomes" id="UP001519460"/>
    </source>
</evidence>
<dbReference type="Gene3D" id="3.40.30.10">
    <property type="entry name" value="Glutaredoxin"/>
    <property type="match status" value="1"/>
</dbReference>
<sequence length="641" mass="72637">MDFLQIPGYPQGTGSSIPDDVKALPEHLLRQKRKSNVRWSRQASVFTTGFFPSLTWDLYQYNPDMVGNKDRDPTPEDFFKTIKQLGAGTFGTVKLVETHVTGERLAMKIMDKSKCRSKIRNRELKAHILVGPCPFIVRYHSCFQTEYHPGGSLAKFMDENGHFDVPTTRDIKLTNMLLGTDNHVRLCDLGLCKLGITSDKKTHSRCGALRYSVLQKRPYGKEVDWWSMGVVLYRMLTGLTTSVEFSCAAVGHCRPFSLLQDVTDSGGISKTTADWNVDLLLVKFLREHPGTEAPDYPFDARRDPDLVEKKILTEEPDYSHISNFTAQDLIMAWLKKTQCERLGYGDTEEEDIRGHAFFSTIDWEELRTRHTEPPSVHRRYMRRASAQRQLERAADEDSDRMGGQVRGVPVGRKVVAAIVLAIELISRFLRLRLDTVHPEPVLTDSSGTTGTSVYRVAVLLCHSDKNKPVLSTLDALKKFLEDNSGKLVVIDFFAQWCGPCKMIGPKVVQMAKEMDTVAFAKVDVDELEEVAQQYEVSAMPTFIFIRNCQKFTLEGNKRLRKAFSRPALYSVDHGALSQSLGVGHARNARTSQLSNYKESAFRPDRLTLKRYVSGGFLLFVCDRLERSMWSGGDYDNESRLM</sequence>
<evidence type="ECO:0000256" key="4">
    <source>
        <dbReference type="ARBA" id="ARBA00022777"/>
    </source>
</evidence>
<keyword evidence="4" id="KW-0418">Kinase</keyword>
<protein>
    <submittedName>
        <fullName evidence="9">Uncharacterized protein</fullName>
    </submittedName>
</protein>
<evidence type="ECO:0000313" key="9">
    <source>
        <dbReference type="EMBL" id="KAK7495022.1"/>
    </source>
</evidence>
<feature type="domain" description="Thioredoxin" evidence="8">
    <location>
        <begin position="431"/>
        <end position="581"/>
    </location>
</feature>
<dbReference type="GO" id="GO:0005524">
    <property type="term" value="F:ATP binding"/>
    <property type="evidence" value="ECO:0007669"/>
    <property type="project" value="UniProtKB-UniRule"/>
</dbReference>
<evidence type="ECO:0000259" key="8">
    <source>
        <dbReference type="PROSITE" id="PS51352"/>
    </source>
</evidence>
<dbReference type="InterPro" id="IPR011009">
    <property type="entry name" value="Kinase-like_dom_sf"/>
</dbReference>
<dbReference type="PANTHER" id="PTHR24351">
    <property type="entry name" value="RIBOSOMAL PROTEIN S6 KINASE"/>
    <property type="match status" value="1"/>
</dbReference>
<dbReference type="Gene3D" id="3.30.200.20">
    <property type="entry name" value="Phosphorylase Kinase, domain 1"/>
    <property type="match status" value="1"/>
</dbReference>
<dbReference type="Pfam" id="PF00085">
    <property type="entry name" value="Thioredoxin"/>
    <property type="match status" value="1"/>
</dbReference>
<dbReference type="InterPro" id="IPR017441">
    <property type="entry name" value="Protein_kinase_ATP_BS"/>
</dbReference>
<dbReference type="SUPFAM" id="SSF56112">
    <property type="entry name" value="Protein kinase-like (PK-like)"/>
    <property type="match status" value="1"/>
</dbReference>
<evidence type="ECO:0000256" key="3">
    <source>
        <dbReference type="ARBA" id="ARBA00022741"/>
    </source>
</evidence>
<keyword evidence="2" id="KW-0808">Transferase</keyword>
<reference evidence="9 10" key="1">
    <citation type="journal article" date="2023" name="Sci. Data">
        <title>Genome assembly of the Korean intertidal mud-creeper Batillaria attramentaria.</title>
        <authorList>
            <person name="Patra A.K."/>
            <person name="Ho P.T."/>
            <person name="Jun S."/>
            <person name="Lee S.J."/>
            <person name="Kim Y."/>
            <person name="Won Y.J."/>
        </authorList>
    </citation>
    <scope>NUCLEOTIDE SEQUENCE [LARGE SCALE GENOMIC DNA]</scope>
    <source>
        <strain evidence="9">Wonlab-2016</strain>
    </source>
</reference>